<dbReference type="OrthoDB" id="2575228at2759"/>
<gene>
    <name evidence="2" type="ORF">CISG_01743</name>
</gene>
<feature type="compositionally biased region" description="Basic and acidic residues" evidence="1">
    <location>
        <begin position="11"/>
        <end position="25"/>
    </location>
</feature>
<proteinExistence type="predicted"/>
<feature type="compositionally biased region" description="Pro residues" evidence="1">
    <location>
        <begin position="48"/>
        <end position="57"/>
    </location>
</feature>
<sequence>MAPAPQRPQHNRTDHTAVPVHDADLSLHVTQHTELPHVTEPSLTVPPLSCPEPPAGPQYPLELAPESLQRPPSFGSSHNSASPSHASSVSPGQKLLTGVAPSGSSKNKARREQEAREKRRKLSEAALLAVRKAGGDVEALEAVLC</sequence>
<accession>A0A0J8R4T0</accession>
<reference evidence="3" key="1">
    <citation type="journal article" date="2010" name="Genome Res.">
        <title>Population genomic sequencing of Coccidioides fungi reveals recent hybridization and transposon control.</title>
        <authorList>
            <person name="Neafsey D.E."/>
            <person name="Barker B.M."/>
            <person name="Sharpton T.J."/>
            <person name="Stajich J.E."/>
            <person name="Park D.J."/>
            <person name="Whiston E."/>
            <person name="Hung C.-Y."/>
            <person name="McMahan C."/>
            <person name="White J."/>
            <person name="Sykes S."/>
            <person name="Heiman D."/>
            <person name="Young S."/>
            <person name="Zeng Q."/>
            <person name="Abouelleil A."/>
            <person name="Aftuck L."/>
            <person name="Bessette D."/>
            <person name="Brown A."/>
            <person name="FitzGerald M."/>
            <person name="Lui A."/>
            <person name="Macdonald J.P."/>
            <person name="Priest M."/>
            <person name="Orbach M.J."/>
            <person name="Galgiani J.N."/>
            <person name="Kirkland T.N."/>
            <person name="Cole G.T."/>
            <person name="Birren B.W."/>
            <person name="Henn M.R."/>
            <person name="Taylor J.W."/>
            <person name="Rounsley S.D."/>
        </authorList>
    </citation>
    <scope>NUCLEOTIDE SEQUENCE [LARGE SCALE GENOMIC DNA]</scope>
    <source>
        <strain evidence="3">RMSCC 3703</strain>
    </source>
</reference>
<dbReference type="Proteomes" id="UP000054559">
    <property type="component" value="Unassembled WGS sequence"/>
</dbReference>
<feature type="region of interest" description="Disordered" evidence="1">
    <location>
        <begin position="1"/>
        <end position="123"/>
    </location>
</feature>
<dbReference type="AlphaFoldDB" id="A0A0J8R4T0"/>
<protein>
    <submittedName>
        <fullName evidence="2">Uncharacterized protein</fullName>
    </submittedName>
</protein>
<evidence type="ECO:0000313" key="2">
    <source>
        <dbReference type="EMBL" id="KMU78703.1"/>
    </source>
</evidence>
<dbReference type="EMBL" id="DS268122">
    <property type="protein sequence ID" value="KMU78703.1"/>
    <property type="molecule type" value="Genomic_DNA"/>
</dbReference>
<organism evidence="2 3">
    <name type="scientific">Coccidioides immitis RMSCC 3703</name>
    <dbReference type="NCBI Taxonomy" id="454286"/>
    <lineage>
        <taxon>Eukaryota</taxon>
        <taxon>Fungi</taxon>
        <taxon>Dikarya</taxon>
        <taxon>Ascomycota</taxon>
        <taxon>Pezizomycotina</taxon>
        <taxon>Eurotiomycetes</taxon>
        <taxon>Eurotiomycetidae</taxon>
        <taxon>Onygenales</taxon>
        <taxon>Onygenaceae</taxon>
        <taxon>Coccidioides</taxon>
    </lineage>
</organism>
<feature type="compositionally biased region" description="Low complexity" evidence="1">
    <location>
        <begin position="71"/>
        <end position="92"/>
    </location>
</feature>
<dbReference type="STRING" id="454286.A0A0J8R4T0"/>
<name>A0A0J8R4T0_COCIT</name>
<evidence type="ECO:0000313" key="3">
    <source>
        <dbReference type="Proteomes" id="UP000054559"/>
    </source>
</evidence>
<evidence type="ECO:0000256" key="1">
    <source>
        <dbReference type="SAM" id="MobiDB-lite"/>
    </source>
</evidence>